<dbReference type="EMBL" id="BOMI01000030">
    <property type="protein sequence ID" value="GID73184.1"/>
    <property type="molecule type" value="Genomic_DNA"/>
</dbReference>
<comment type="caution">
    <text evidence="1">The sequence shown here is derived from an EMBL/GenBank/DDBJ whole genome shotgun (WGS) entry which is preliminary data.</text>
</comment>
<dbReference type="Proteomes" id="UP000609879">
    <property type="component" value="Unassembled WGS sequence"/>
</dbReference>
<protein>
    <submittedName>
        <fullName evidence="1">Uncharacterized protein</fullName>
    </submittedName>
</protein>
<organism evidence="1 2">
    <name type="scientific">Paractinoplanes deccanensis</name>
    <dbReference type="NCBI Taxonomy" id="113561"/>
    <lineage>
        <taxon>Bacteria</taxon>
        <taxon>Bacillati</taxon>
        <taxon>Actinomycetota</taxon>
        <taxon>Actinomycetes</taxon>
        <taxon>Micromonosporales</taxon>
        <taxon>Micromonosporaceae</taxon>
        <taxon>Paractinoplanes</taxon>
    </lineage>
</organism>
<keyword evidence="2" id="KW-1185">Reference proteome</keyword>
<accession>A0ABQ3XZN4</accession>
<name>A0ABQ3XZN4_9ACTN</name>
<evidence type="ECO:0000313" key="1">
    <source>
        <dbReference type="EMBL" id="GID73184.1"/>
    </source>
</evidence>
<proteinExistence type="predicted"/>
<dbReference type="RefSeq" id="WP_203761111.1">
    <property type="nucleotide sequence ID" value="NZ_BAAABO010000029.1"/>
</dbReference>
<evidence type="ECO:0000313" key="2">
    <source>
        <dbReference type="Proteomes" id="UP000609879"/>
    </source>
</evidence>
<gene>
    <name evidence="1" type="ORF">Ade02nite_18250</name>
</gene>
<sequence>MSNVADKSVHERWVEALTRAGVPLDKIAEALKDVTEQEGAALKKDVERISS</sequence>
<reference evidence="1 2" key="1">
    <citation type="submission" date="2021-01" db="EMBL/GenBank/DDBJ databases">
        <title>Whole genome shotgun sequence of Actinoplanes deccanensis NBRC 13994.</title>
        <authorList>
            <person name="Komaki H."/>
            <person name="Tamura T."/>
        </authorList>
    </citation>
    <scope>NUCLEOTIDE SEQUENCE [LARGE SCALE GENOMIC DNA]</scope>
    <source>
        <strain evidence="1 2">NBRC 13994</strain>
    </source>
</reference>